<feature type="domain" description="F-box" evidence="1">
    <location>
        <begin position="27"/>
        <end position="70"/>
    </location>
</feature>
<dbReference type="InterPro" id="IPR036047">
    <property type="entry name" value="F-box-like_dom_sf"/>
</dbReference>
<dbReference type="InParanoid" id="J0LHM7"/>
<dbReference type="SUPFAM" id="SSF81383">
    <property type="entry name" value="F-box domain"/>
    <property type="match status" value="1"/>
</dbReference>
<organism evidence="2 3">
    <name type="scientific">Auricularia subglabra (strain TFB-10046 / SS5)</name>
    <name type="common">White-rot fungus</name>
    <name type="synonym">Auricularia delicata (strain TFB10046)</name>
    <dbReference type="NCBI Taxonomy" id="717982"/>
    <lineage>
        <taxon>Eukaryota</taxon>
        <taxon>Fungi</taxon>
        <taxon>Dikarya</taxon>
        <taxon>Basidiomycota</taxon>
        <taxon>Agaricomycotina</taxon>
        <taxon>Agaricomycetes</taxon>
        <taxon>Auriculariales</taxon>
        <taxon>Auriculariaceae</taxon>
        <taxon>Auricularia</taxon>
    </lineage>
</organism>
<dbReference type="KEGG" id="adl:AURDEDRAFT_154314"/>
<sequence length="315" mass="33765">MRTTFTTALHTLLHAAPHGQDGPGHLATLPVDGWRCILDFLSPRELAALCRTSRAFRAAATRVLYTHVRLESYGALYALVNTLEAAPELGTYILSFSESPTSPFLFDEPPPHLLTRALARMPNLRTLSLRSPIDIATSEFAAALSGLKQLEDLRLGDATPETLRAVMPYIGPLRALTLRRSSAGCPPWRDADSSPEPALASYLLATQHTLRALEIDGALLHAVLPAQGVWARVGRLRVHGASEWDSSFSTAFPSASGAASGCIADRCDWCAPRASAAAWGALPPADKAEADSGYPWDAMAWALLGAVAGYALMRI</sequence>
<reference evidence="3" key="1">
    <citation type="journal article" date="2012" name="Science">
        <title>The Paleozoic origin of enzymatic lignin decomposition reconstructed from 31 fungal genomes.</title>
        <authorList>
            <person name="Floudas D."/>
            <person name="Binder M."/>
            <person name="Riley R."/>
            <person name="Barry K."/>
            <person name="Blanchette R.A."/>
            <person name="Henrissat B."/>
            <person name="Martinez A.T."/>
            <person name="Otillar R."/>
            <person name="Spatafora J.W."/>
            <person name="Yadav J.S."/>
            <person name="Aerts A."/>
            <person name="Benoit I."/>
            <person name="Boyd A."/>
            <person name="Carlson A."/>
            <person name="Copeland A."/>
            <person name="Coutinho P.M."/>
            <person name="de Vries R.P."/>
            <person name="Ferreira P."/>
            <person name="Findley K."/>
            <person name="Foster B."/>
            <person name="Gaskell J."/>
            <person name="Glotzer D."/>
            <person name="Gorecki P."/>
            <person name="Heitman J."/>
            <person name="Hesse C."/>
            <person name="Hori C."/>
            <person name="Igarashi K."/>
            <person name="Jurgens J.A."/>
            <person name="Kallen N."/>
            <person name="Kersten P."/>
            <person name="Kohler A."/>
            <person name="Kuees U."/>
            <person name="Kumar T.K.A."/>
            <person name="Kuo A."/>
            <person name="LaButti K."/>
            <person name="Larrondo L.F."/>
            <person name="Lindquist E."/>
            <person name="Ling A."/>
            <person name="Lombard V."/>
            <person name="Lucas S."/>
            <person name="Lundell T."/>
            <person name="Martin R."/>
            <person name="McLaughlin D.J."/>
            <person name="Morgenstern I."/>
            <person name="Morin E."/>
            <person name="Murat C."/>
            <person name="Nagy L.G."/>
            <person name="Nolan M."/>
            <person name="Ohm R.A."/>
            <person name="Patyshakuliyeva A."/>
            <person name="Rokas A."/>
            <person name="Ruiz-Duenas F.J."/>
            <person name="Sabat G."/>
            <person name="Salamov A."/>
            <person name="Samejima M."/>
            <person name="Schmutz J."/>
            <person name="Slot J.C."/>
            <person name="St John F."/>
            <person name="Stenlid J."/>
            <person name="Sun H."/>
            <person name="Sun S."/>
            <person name="Syed K."/>
            <person name="Tsang A."/>
            <person name="Wiebenga A."/>
            <person name="Young D."/>
            <person name="Pisabarro A."/>
            <person name="Eastwood D.C."/>
            <person name="Martin F."/>
            <person name="Cullen D."/>
            <person name="Grigoriev I.V."/>
            <person name="Hibbett D.S."/>
        </authorList>
    </citation>
    <scope>NUCLEOTIDE SEQUENCE [LARGE SCALE GENOMIC DNA]</scope>
    <source>
        <strain evidence="3">TFB10046</strain>
    </source>
</reference>
<evidence type="ECO:0000313" key="3">
    <source>
        <dbReference type="Proteomes" id="UP000006514"/>
    </source>
</evidence>
<evidence type="ECO:0000313" key="2">
    <source>
        <dbReference type="EMBL" id="EJD37639.1"/>
    </source>
</evidence>
<dbReference type="Pfam" id="PF12937">
    <property type="entry name" value="F-box-like"/>
    <property type="match status" value="1"/>
</dbReference>
<proteinExistence type="predicted"/>
<dbReference type="InterPro" id="IPR001810">
    <property type="entry name" value="F-box_dom"/>
</dbReference>
<dbReference type="Proteomes" id="UP000006514">
    <property type="component" value="Unassembled WGS sequence"/>
</dbReference>
<dbReference type="EMBL" id="JH687837">
    <property type="protein sequence ID" value="EJD37639.1"/>
    <property type="molecule type" value="Genomic_DNA"/>
</dbReference>
<dbReference type="CDD" id="cd09917">
    <property type="entry name" value="F-box_SF"/>
    <property type="match status" value="1"/>
</dbReference>
<dbReference type="AlphaFoldDB" id="J0LHM7"/>
<accession>J0LHM7</accession>
<keyword evidence="3" id="KW-1185">Reference proteome</keyword>
<evidence type="ECO:0000259" key="1">
    <source>
        <dbReference type="Pfam" id="PF12937"/>
    </source>
</evidence>
<name>J0LHM7_AURST</name>
<protein>
    <recommendedName>
        <fullName evidence="1">F-box domain-containing protein</fullName>
    </recommendedName>
</protein>
<gene>
    <name evidence="2" type="ORF">AURDEDRAFT_154314</name>
</gene>